<keyword evidence="4" id="KW-1278">Translocase</keyword>
<evidence type="ECO:0000256" key="3">
    <source>
        <dbReference type="ARBA" id="ARBA00022840"/>
    </source>
</evidence>
<accession>A0ABR9XVI2</accession>
<evidence type="ECO:0000313" key="7">
    <source>
        <dbReference type="EMBL" id="MBF0637646.1"/>
    </source>
</evidence>
<dbReference type="Gene3D" id="3.40.50.300">
    <property type="entry name" value="P-loop containing nucleotide triphosphate hydrolases"/>
    <property type="match status" value="1"/>
</dbReference>
<gene>
    <name evidence="7" type="ORF">INT08_10740</name>
</gene>
<name>A0ABR9XVI2_9CHLB</name>
<dbReference type="InterPro" id="IPR017871">
    <property type="entry name" value="ABC_transporter-like_CS"/>
</dbReference>
<dbReference type="PROSITE" id="PS00211">
    <property type="entry name" value="ABC_TRANSPORTER_1"/>
    <property type="match status" value="1"/>
</dbReference>
<evidence type="ECO:0000313" key="8">
    <source>
        <dbReference type="Proteomes" id="UP000619838"/>
    </source>
</evidence>
<sequence>MLQPALVVDGVTAGYGGRSVLDGISLRVDKGEFVVLIGPNGCGKSTLLKTVAALLKPQSGRIELFGHDVTKLRPSSRAALLGVVPQKVESPMAYTVAQIVMNGRSGSSAPWKVLGEADYEIIERSMIYTDVLHLRDRYFMELSGGEQQRVILAMVLAQEPGMIMLDESISHLDINHRYEVLRILRRLNREHGMTVVLVSHDLSLSSEIADRLILMNSGSVVAAGSPADVLQVPVLSRVYDCDLQVQQDPVTGFVNVTGVLEGANATGNPATTLHVIAGGGTGIELFRRLGLHGYRVTTGVLNRMDSDAEAAKALGVEAVFEHPFAAVSDDAAKKARLLALGADGVVVSDVPFGPGNLVNLSIAEAALDAGRPVWIAEGVGGRDYTGGREATALAERLFSRGARRWESVQELMTDIKQTIHDRV</sequence>
<dbReference type="InterPro" id="IPR003439">
    <property type="entry name" value="ABC_transporter-like_ATP-bd"/>
</dbReference>
<evidence type="ECO:0000256" key="5">
    <source>
        <dbReference type="ARBA" id="ARBA00037066"/>
    </source>
</evidence>
<dbReference type="Pfam" id="PF00005">
    <property type="entry name" value="ABC_tran"/>
    <property type="match status" value="1"/>
</dbReference>
<reference evidence="7 8" key="1">
    <citation type="journal article" date="2020" name="Microorganisms">
        <title>Simultaneous Genome Sequencing of Prosthecochloris ethylica and Desulfuromonas acetoxidans within a Syntrophic Mixture Reveals Unique Pili and Protein Interactions.</title>
        <authorList>
            <person name="Kyndt J.A."/>
            <person name="Van Beeumen J.J."/>
            <person name="Meyer T.E."/>
        </authorList>
    </citation>
    <scope>NUCLEOTIDE SEQUENCE [LARGE SCALE GENOMIC DNA]</scope>
    <source>
        <strain evidence="7 8">N3</strain>
    </source>
</reference>
<dbReference type="Proteomes" id="UP000619838">
    <property type="component" value="Unassembled WGS sequence"/>
</dbReference>
<evidence type="ECO:0000256" key="1">
    <source>
        <dbReference type="ARBA" id="ARBA00022448"/>
    </source>
</evidence>
<dbReference type="EMBL" id="JADGII010000033">
    <property type="protein sequence ID" value="MBF0637646.1"/>
    <property type="molecule type" value="Genomic_DNA"/>
</dbReference>
<feature type="domain" description="ABC transporter" evidence="6">
    <location>
        <begin position="6"/>
        <end position="242"/>
    </location>
</feature>
<keyword evidence="2" id="KW-0547">Nucleotide-binding</keyword>
<comment type="function">
    <text evidence="5">Part of the ABC transporter complex HmuTUV involved in hemin import. Responsible for energy coupling to the transport system.</text>
</comment>
<keyword evidence="8" id="KW-1185">Reference proteome</keyword>
<dbReference type="PANTHER" id="PTHR42794:SF1">
    <property type="entry name" value="HEMIN IMPORT ATP-BINDING PROTEIN HMUV"/>
    <property type="match status" value="1"/>
</dbReference>
<organism evidence="7 8">
    <name type="scientific">Prosthecochloris ethylica</name>
    <dbReference type="NCBI Taxonomy" id="2743976"/>
    <lineage>
        <taxon>Bacteria</taxon>
        <taxon>Pseudomonadati</taxon>
        <taxon>Chlorobiota</taxon>
        <taxon>Chlorobiia</taxon>
        <taxon>Chlorobiales</taxon>
        <taxon>Chlorobiaceae</taxon>
        <taxon>Prosthecochloris</taxon>
    </lineage>
</organism>
<evidence type="ECO:0000259" key="6">
    <source>
        <dbReference type="PROSITE" id="PS50893"/>
    </source>
</evidence>
<dbReference type="InterPro" id="IPR003593">
    <property type="entry name" value="AAA+_ATPase"/>
</dbReference>
<keyword evidence="3 7" id="KW-0067">ATP-binding</keyword>
<evidence type="ECO:0000256" key="2">
    <source>
        <dbReference type="ARBA" id="ARBA00022741"/>
    </source>
</evidence>
<comment type="caution">
    <text evidence="7">The sequence shown here is derived from an EMBL/GenBank/DDBJ whole genome shotgun (WGS) entry which is preliminary data.</text>
</comment>
<proteinExistence type="predicted"/>
<dbReference type="PROSITE" id="PS50893">
    <property type="entry name" value="ABC_TRANSPORTER_2"/>
    <property type="match status" value="1"/>
</dbReference>
<protein>
    <submittedName>
        <fullName evidence="7">ATP-binding cassette domain-containing protein</fullName>
    </submittedName>
</protein>
<dbReference type="GO" id="GO:0005524">
    <property type="term" value="F:ATP binding"/>
    <property type="evidence" value="ECO:0007669"/>
    <property type="project" value="UniProtKB-KW"/>
</dbReference>
<dbReference type="CDD" id="cd03214">
    <property type="entry name" value="ABC_Iron-Siderophores_B12_Hemin"/>
    <property type="match status" value="1"/>
</dbReference>
<dbReference type="SMART" id="SM00382">
    <property type="entry name" value="AAA"/>
    <property type="match status" value="1"/>
</dbReference>
<keyword evidence="1" id="KW-0813">Transport</keyword>
<dbReference type="PANTHER" id="PTHR42794">
    <property type="entry name" value="HEMIN IMPORT ATP-BINDING PROTEIN HMUV"/>
    <property type="match status" value="1"/>
</dbReference>
<dbReference type="InterPro" id="IPR027417">
    <property type="entry name" value="P-loop_NTPase"/>
</dbReference>
<dbReference type="RefSeq" id="WP_175187511.1">
    <property type="nucleotide sequence ID" value="NZ_JABVZQ010000010.1"/>
</dbReference>
<evidence type="ECO:0000256" key="4">
    <source>
        <dbReference type="ARBA" id="ARBA00022967"/>
    </source>
</evidence>
<dbReference type="SUPFAM" id="SSF52540">
    <property type="entry name" value="P-loop containing nucleoside triphosphate hydrolases"/>
    <property type="match status" value="1"/>
</dbReference>